<feature type="chain" id="PRO_5012636147" evidence="1">
    <location>
        <begin position="25"/>
        <end position="82"/>
    </location>
</feature>
<proteinExistence type="predicted"/>
<dbReference type="AlphaFoldDB" id="A0A1M7TL22"/>
<dbReference type="PROSITE" id="PS51257">
    <property type="entry name" value="PROKAR_LIPOPROTEIN"/>
    <property type="match status" value="1"/>
</dbReference>
<accession>A0A1M7TL22</accession>
<name>A0A1M7TL22_9BRAD</name>
<evidence type="ECO:0000256" key="1">
    <source>
        <dbReference type="SAM" id="SignalP"/>
    </source>
</evidence>
<evidence type="ECO:0000313" key="3">
    <source>
        <dbReference type="Proteomes" id="UP000184096"/>
    </source>
</evidence>
<organism evidence="2 3">
    <name type="scientific">Bradyrhizobium erythrophlei</name>
    <dbReference type="NCBI Taxonomy" id="1437360"/>
    <lineage>
        <taxon>Bacteria</taxon>
        <taxon>Pseudomonadati</taxon>
        <taxon>Pseudomonadota</taxon>
        <taxon>Alphaproteobacteria</taxon>
        <taxon>Hyphomicrobiales</taxon>
        <taxon>Nitrobacteraceae</taxon>
        <taxon>Bradyrhizobium</taxon>
    </lineage>
</organism>
<dbReference type="Proteomes" id="UP000184096">
    <property type="component" value="Chromosome I"/>
</dbReference>
<keyword evidence="1" id="KW-0732">Signal</keyword>
<gene>
    <name evidence="2" type="ORF">SAMN05444170_2026</name>
</gene>
<keyword evidence="3" id="KW-1185">Reference proteome</keyword>
<feature type="signal peptide" evidence="1">
    <location>
        <begin position="1"/>
        <end position="24"/>
    </location>
</feature>
<reference evidence="3" key="1">
    <citation type="submission" date="2016-11" db="EMBL/GenBank/DDBJ databases">
        <authorList>
            <person name="Varghese N."/>
            <person name="Submissions S."/>
        </authorList>
    </citation>
    <scope>NUCLEOTIDE SEQUENCE [LARGE SCALE GENOMIC DNA]</scope>
    <source>
        <strain evidence="3">GAS401</strain>
    </source>
</reference>
<dbReference type="EMBL" id="LT670849">
    <property type="protein sequence ID" value="SHN71432.1"/>
    <property type="molecule type" value="Genomic_DNA"/>
</dbReference>
<protein>
    <submittedName>
        <fullName evidence="2">Uncharacterized protein</fullName>
    </submittedName>
</protein>
<sequence>MTKLGLVTIAFILSCLLPRDGANAADGCGAGLYRDQHGRCHFYQAASRERHTCEVGFIWRNGRCRQNVGNDPFVSTWPNAPR</sequence>
<evidence type="ECO:0000313" key="2">
    <source>
        <dbReference type="EMBL" id="SHN71432.1"/>
    </source>
</evidence>